<protein>
    <submittedName>
        <fullName evidence="1">Uncharacterized protein MJ0304</fullName>
    </submittedName>
</protein>
<comment type="caution">
    <text evidence="1">The sequence shown here is derived from an EMBL/GenBank/DDBJ whole genome shotgun (WGS) entry which is preliminary data.</text>
</comment>
<dbReference type="InterPro" id="IPR001451">
    <property type="entry name" value="Hexapep"/>
</dbReference>
<dbReference type="InterPro" id="IPR050484">
    <property type="entry name" value="Transf_Hexapept/Carb_Anhydrase"/>
</dbReference>
<organism evidence="1 2">
    <name type="scientific">Geodia barretti</name>
    <name type="common">Barrett's horny sponge</name>
    <dbReference type="NCBI Taxonomy" id="519541"/>
    <lineage>
        <taxon>Eukaryota</taxon>
        <taxon>Metazoa</taxon>
        <taxon>Porifera</taxon>
        <taxon>Demospongiae</taxon>
        <taxon>Heteroscleromorpha</taxon>
        <taxon>Tetractinellida</taxon>
        <taxon>Astrophorina</taxon>
        <taxon>Geodiidae</taxon>
        <taxon>Geodia</taxon>
    </lineage>
</organism>
<dbReference type="EMBL" id="CASHTH010000847">
    <property type="protein sequence ID" value="CAI8008466.1"/>
    <property type="molecule type" value="Genomic_DNA"/>
</dbReference>
<dbReference type="Pfam" id="PF00132">
    <property type="entry name" value="Hexapep"/>
    <property type="match status" value="2"/>
</dbReference>
<dbReference type="CDD" id="cd04645">
    <property type="entry name" value="LbH_gamma_CA_like"/>
    <property type="match status" value="1"/>
</dbReference>
<proteinExistence type="predicted"/>
<name>A0AA35RDQ5_GEOBA</name>
<gene>
    <name evidence="1" type="ORF">GBAR_LOCUS5795</name>
</gene>
<evidence type="ECO:0000313" key="2">
    <source>
        <dbReference type="Proteomes" id="UP001174909"/>
    </source>
</evidence>
<dbReference type="InterPro" id="IPR011004">
    <property type="entry name" value="Trimer_LpxA-like_sf"/>
</dbReference>
<dbReference type="SUPFAM" id="SSF51161">
    <property type="entry name" value="Trimeric LpxA-like enzymes"/>
    <property type="match status" value="1"/>
</dbReference>
<sequence length="138" mass="14919">MIRSYRGMTPKIHPTAWVSEFAYVVGDVEIGAYSSVWPGTVIRADTIKITLGEHVNIQDNCVLHADSDAIYEDYVTLGHGVISHAKHIKTHCLIGNGATLNDGVILGENSVIASGAVVLERQEFGPNSFVLWCTGRGP</sequence>
<dbReference type="InterPro" id="IPR047324">
    <property type="entry name" value="LbH_gamma_CA-like"/>
</dbReference>
<reference evidence="1" key="1">
    <citation type="submission" date="2023-03" db="EMBL/GenBank/DDBJ databases">
        <authorList>
            <person name="Steffen K."/>
            <person name="Cardenas P."/>
        </authorList>
    </citation>
    <scope>NUCLEOTIDE SEQUENCE</scope>
</reference>
<evidence type="ECO:0000313" key="1">
    <source>
        <dbReference type="EMBL" id="CAI8008466.1"/>
    </source>
</evidence>
<dbReference type="PANTHER" id="PTHR13061:SF29">
    <property type="entry name" value="GAMMA CARBONIC ANHYDRASE-LIKE 1, MITOCHONDRIAL-RELATED"/>
    <property type="match status" value="1"/>
</dbReference>
<dbReference type="PANTHER" id="PTHR13061">
    <property type="entry name" value="DYNACTIN SUBUNIT P25"/>
    <property type="match status" value="1"/>
</dbReference>
<dbReference type="Proteomes" id="UP001174909">
    <property type="component" value="Unassembled WGS sequence"/>
</dbReference>
<keyword evidence="2" id="KW-1185">Reference proteome</keyword>
<dbReference type="Gene3D" id="2.160.10.10">
    <property type="entry name" value="Hexapeptide repeat proteins"/>
    <property type="match status" value="1"/>
</dbReference>
<dbReference type="AlphaFoldDB" id="A0AA35RDQ5"/>
<accession>A0AA35RDQ5</accession>